<gene>
    <name evidence="2" type="primary">Vigan.10G030400</name>
    <name evidence="2" type="ORF">VIGAN_10030400</name>
</gene>
<keyword evidence="1" id="KW-0812">Transmembrane</keyword>
<keyword evidence="3" id="KW-1185">Reference proteome</keyword>
<evidence type="ECO:0000256" key="1">
    <source>
        <dbReference type="SAM" id="Phobius"/>
    </source>
</evidence>
<organism evidence="2 3">
    <name type="scientific">Vigna angularis var. angularis</name>
    <dbReference type="NCBI Taxonomy" id="157739"/>
    <lineage>
        <taxon>Eukaryota</taxon>
        <taxon>Viridiplantae</taxon>
        <taxon>Streptophyta</taxon>
        <taxon>Embryophyta</taxon>
        <taxon>Tracheophyta</taxon>
        <taxon>Spermatophyta</taxon>
        <taxon>Magnoliopsida</taxon>
        <taxon>eudicotyledons</taxon>
        <taxon>Gunneridae</taxon>
        <taxon>Pentapetalae</taxon>
        <taxon>rosids</taxon>
        <taxon>fabids</taxon>
        <taxon>Fabales</taxon>
        <taxon>Fabaceae</taxon>
        <taxon>Papilionoideae</taxon>
        <taxon>50 kb inversion clade</taxon>
        <taxon>NPAAA clade</taxon>
        <taxon>indigoferoid/millettioid clade</taxon>
        <taxon>Phaseoleae</taxon>
        <taxon>Vigna</taxon>
    </lineage>
</organism>
<name>A0A0S3T163_PHAAN</name>
<accession>A0A0S3T163</accession>
<dbReference type="Proteomes" id="UP000291084">
    <property type="component" value="Chromosome 10"/>
</dbReference>
<keyword evidence="1" id="KW-0472">Membrane</keyword>
<evidence type="ECO:0000313" key="3">
    <source>
        <dbReference type="Proteomes" id="UP000291084"/>
    </source>
</evidence>
<evidence type="ECO:0000313" key="2">
    <source>
        <dbReference type="EMBL" id="BAT98938.1"/>
    </source>
</evidence>
<feature type="transmembrane region" description="Helical" evidence="1">
    <location>
        <begin position="12"/>
        <end position="29"/>
    </location>
</feature>
<dbReference type="EMBL" id="AP015043">
    <property type="protein sequence ID" value="BAT98938.1"/>
    <property type="molecule type" value="Genomic_DNA"/>
</dbReference>
<feature type="non-terminal residue" evidence="2">
    <location>
        <position position="1"/>
    </location>
</feature>
<protein>
    <submittedName>
        <fullName evidence="2">Uncharacterized protein</fullName>
    </submittedName>
</protein>
<keyword evidence="1" id="KW-1133">Transmembrane helix</keyword>
<proteinExistence type="predicted"/>
<reference evidence="2 3" key="1">
    <citation type="journal article" date="2015" name="Sci. Rep.">
        <title>The power of single molecule real-time sequencing technology in the de novo assembly of a eukaryotic genome.</title>
        <authorList>
            <person name="Sakai H."/>
            <person name="Naito K."/>
            <person name="Ogiso-Tanaka E."/>
            <person name="Takahashi Y."/>
            <person name="Iseki K."/>
            <person name="Muto C."/>
            <person name="Satou K."/>
            <person name="Teruya K."/>
            <person name="Shiroma A."/>
            <person name="Shimoji M."/>
            <person name="Hirano T."/>
            <person name="Itoh T."/>
            <person name="Kaga A."/>
            <person name="Tomooka N."/>
        </authorList>
    </citation>
    <scope>NUCLEOTIDE SEQUENCE [LARGE SCALE GENOMIC DNA]</scope>
    <source>
        <strain evidence="3">cv. Shumari</strain>
    </source>
</reference>
<sequence length="74" mass="8757">GVEGWRGISSLPFHSHCSLLFFPSIFLFVHKPRRIRGIQCLSCNEQNHGEQERIQCQISHERFVERPCFRNSSW</sequence>
<dbReference type="AlphaFoldDB" id="A0A0S3T163"/>